<gene>
    <name evidence="1" type="ORF">FTV88_2465</name>
</gene>
<protein>
    <submittedName>
        <fullName evidence="1">Uncharacterized protein</fullName>
    </submittedName>
</protein>
<dbReference type="Pfam" id="PF26595">
    <property type="entry name" value="A_ENA"/>
    <property type="match status" value="1"/>
</dbReference>
<evidence type="ECO:0000313" key="2">
    <source>
        <dbReference type="Proteomes" id="UP000366051"/>
    </source>
</evidence>
<name>A0A5Q2N8I1_9FIRM</name>
<reference evidence="2" key="1">
    <citation type="submission" date="2019-11" db="EMBL/GenBank/DDBJ databases">
        <title>Genome sequence of Heliorestis convoluta strain HH, an alkaliphilic and minimalistic phototrophic bacterium from a soda lake in Egypt.</title>
        <authorList>
            <person name="Dewey E.D."/>
            <person name="Stokes L.M."/>
            <person name="Burchell B.M."/>
            <person name="Shaffer K.N."/>
            <person name="Huntington A.M."/>
            <person name="Baker J.M."/>
            <person name="Nadendla S."/>
            <person name="Giglio M.G."/>
            <person name="Touchman J.W."/>
            <person name="Blankenship R.E."/>
            <person name="Madigan M.T."/>
            <person name="Sattley W.M."/>
        </authorList>
    </citation>
    <scope>NUCLEOTIDE SEQUENCE [LARGE SCALE GENOMIC DNA]</scope>
    <source>
        <strain evidence="2">HH</strain>
    </source>
</reference>
<dbReference type="EMBL" id="CP045875">
    <property type="protein sequence ID" value="QGG48560.1"/>
    <property type="molecule type" value="Genomic_DNA"/>
</dbReference>
<evidence type="ECO:0000313" key="1">
    <source>
        <dbReference type="EMBL" id="QGG48560.1"/>
    </source>
</evidence>
<organism evidence="1 2">
    <name type="scientific">Heliorestis convoluta</name>
    <dbReference type="NCBI Taxonomy" id="356322"/>
    <lineage>
        <taxon>Bacteria</taxon>
        <taxon>Bacillati</taxon>
        <taxon>Bacillota</taxon>
        <taxon>Clostridia</taxon>
        <taxon>Eubacteriales</taxon>
        <taxon>Heliobacteriaceae</taxon>
        <taxon>Heliorestis</taxon>
    </lineage>
</organism>
<dbReference type="OrthoDB" id="2082444at2"/>
<dbReference type="InterPro" id="IPR058705">
    <property type="entry name" value="A_ENA"/>
</dbReference>
<keyword evidence="2" id="KW-1185">Reference proteome</keyword>
<accession>A0A5Q2N8I1</accession>
<dbReference type="AlphaFoldDB" id="A0A5Q2N8I1"/>
<sequence>MSTPTFPDKSERTLEEAKADIIAAIAIEQVALAHIINAEGEKIQKVLGTLDSTTGGIAEPITIGNLIDLDKSVAEMLKVIIKKEMLLQFKLELALDIKE</sequence>
<proteinExistence type="predicted"/>
<dbReference type="RefSeq" id="WP_153725708.1">
    <property type="nucleotide sequence ID" value="NZ_CP045875.1"/>
</dbReference>
<dbReference type="KEGG" id="hcv:FTV88_2465"/>
<dbReference type="Proteomes" id="UP000366051">
    <property type="component" value="Chromosome"/>
</dbReference>